<comment type="caution">
    <text evidence="1">The sequence shown here is derived from an EMBL/GenBank/DDBJ whole genome shotgun (WGS) entry which is preliminary data.</text>
</comment>
<proteinExistence type="predicted"/>
<accession>A0A0F9G3R5</accession>
<sequence>MAEIDPKKTIPLIEEILRDPDIPDGNTDFKHQAGIIEDLYGRRMDKVGLLPLASARSKIADGNPLKIPGVDDLYGDIAEREVLEEAIRVNVNCYVDSQPE</sequence>
<protein>
    <submittedName>
        <fullName evidence="1">Uncharacterized protein</fullName>
    </submittedName>
</protein>
<gene>
    <name evidence="1" type="ORF">LCGC14_2167190</name>
</gene>
<evidence type="ECO:0000313" key="1">
    <source>
        <dbReference type="EMBL" id="KKL64220.1"/>
    </source>
</evidence>
<name>A0A0F9G3R5_9ZZZZ</name>
<feature type="non-terminal residue" evidence="1">
    <location>
        <position position="100"/>
    </location>
</feature>
<reference evidence="1" key="1">
    <citation type="journal article" date="2015" name="Nature">
        <title>Complex archaea that bridge the gap between prokaryotes and eukaryotes.</title>
        <authorList>
            <person name="Spang A."/>
            <person name="Saw J.H."/>
            <person name="Jorgensen S.L."/>
            <person name="Zaremba-Niedzwiedzka K."/>
            <person name="Martijn J."/>
            <person name="Lind A.E."/>
            <person name="van Eijk R."/>
            <person name="Schleper C."/>
            <person name="Guy L."/>
            <person name="Ettema T.J."/>
        </authorList>
    </citation>
    <scope>NUCLEOTIDE SEQUENCE</scope>
</reference>
<dbReference type="EMBL" id="LAZR01027911">
    <property type="protein sequence ID" value="KKL64220.1"/>
    <property type="molecule type" value="Genomic_DNA"/>
</dbReference>
<organism evidence="1">
    <name type="scientific">marine sediment metagenome</name>
    <dbReference type="NCBI Taxonomy" id="412755"/>
    <lineage>
        <taxon>unclassified sequences</taxon>
        <taxon>metagenomes</taxon>
        <taxon>ecological metagenomes</taxon>
    </lineage>
</organism>
<dbReference type="AlphaFoldDB" id="A0A0F9G3R5"/>